<gene>
    <name evidence="1" type="ORF">I4F81_002138</name>
</gene>
<proteinExistence type="predicted"/>
<name>A0ACC3BPK4_PYRYE</name>
<dbReference type="Proteomes" id="UP000798662">
    <property type="component" value="Chromosome 1"/>
</dbReference>
<evidence type="ECO:0000313" key="1">
    <source>
        <dbReference type="EMBL" id="KAK1859543.1"/>
    </source>
</evidence>
<sequence length="412" mass="43560">MEHKYNDAYFVMRRRALESRTPSADLRTLPAAKPTVGCPLPTLLQPCGASSLRPHCTQLGLRTPAPSGVVGSRGLDALSSPPLRVSNPPHTQYPALALQSVVHSIGRQVLASTPQDDGVHVCRRQRRPLGQSSLSRHSLYATHGFPRVGVGAGSGNDMRTPLMTVRALMMLPLLVGCPTRRTSWERHTPLRLVHPWEHSVGLQLPGLTPHRAGTHGRLSHTWRRPRNIMQSVLLLHVVYGAHPNPGAPKVGRGLTKEGKASGWAKEGAVGETRVVGVLVGVGVGVGVGFAAGAAVTATAKAARTAIAVAAAAAPRERRRTMVDGMGGSGGKAWAMGVSGLRKEGESWREMAVKGRGRRGVLGVAAKRSRANGGPRVAVADGAGGEERVGVGSGGKRRYWNPQRPSVCRPTAE</sequence>
<comment type="caution">
    <text evidence="1">The sequence shown here is derived from an EMBL/GenBank/DDBJ whole genome shotgun (WGS) entry which is preliminary data.</text>
</comment>
<organism evidence="1 2">
    <name type="scientific">Pyropia yezoensis</name>
    <name type="common">Susabi-nori</name>
    <name type="synonym">Porphyra yezoensis</name>
    <dbReference type="NCBI Taxonomy" id="2788"/>
    <lineage>
        <taxon>Eukaryota</taxon>
        <taxon>Rhodophyta</taxon>
        <taxon>Bangiophyceae</taxon>
        <taxon>Bangiales</taxon>
        <taxon>Bangiaceae</taxon>
        <taxon>Pyropia</taxon>
    </lineage>
</organism>
<evidence type="ECO:0000313" key="2">
    <source>
        <dbReference type="Proteomes" id="UP000798662"/>
    </source>
</evidence>
<keyword evidence="2" id="KW-1185">Reference proteome</keyword>
<reference evidence="1" key="1">
    <citation type="submission" date="2019-11" db="EMBL/GenBank/DDBJ databases">
        <title>Nori genome reveals adaptations in red seaweeds to the harsh intertidal environment.</title>
        <authorList>
            <person name="Wang D."/>
            <person name="Mao Y."/>
        </authorList>
    </citation>
    <scope>NUCLEOTIDE SEQUENCE</scope>
    <source>
        <tissue evidence="1">Gametophyte</tissue>
    </source>
</reference>
<accession>A0ACC3BPK4</accession>
<dbReference type="EMBL" id="CM020618">
    <property type="protein sequence ID" value="KAK1859543.1"/>
    <property type="molecule type" value="Genomic_DNA"/>
</dbReference>
<protein>
    <submittedName>
        <fullName evidence="1">Uncharacterized protein</fullName>
    </submittedName>
</protein>